<dbReference type="GO" id="GO:0051920">
    <property type="term" value="F:peroxiredoxin activity"/>
    <property type="evidence" value="ECO:0007669"/>
    <property type="project" value="InterPro"/>
</dbReference>
<evidence type="ECO:0000313" key="3">
    <source>
        <dbReference type="Proteomes" id="UP000320791"/>
    </source>
</evidence>
<evidence type="ECO:0000259" key="1">
    <source>
        <dbReference type="Pfam" id="PF02627"/>
    </source>
</evidence>
<dbReference type="InterPro" id="IPR029032">
    <property type="entry name" value="AhpD-like"/>
</dbReference>
<dbReference type="InterPro" id="IPR052512">
    <property type="entry name" value="4CMD/NDH-1_regulator"/>
</dbReference>
<dbReference type="Pfam" id="PF02627">
    <property type="entry name" value="CMD"/>
    <property type="match status" value="2"/>
</dbReference>
<sequence>MSIHEHAEEYFETLFHNRRSRFQTLDPELAEFYVNFAYGELIEQSEDLDTHDRLMTHLAALIACGSENMYMVMLEAALNVGVTPIEIKEILYQASAYVGMGRVYDFLHITNNELLRRDEKLPLAGQATTTPETRKAEGERLQRAILGDQVVDALRANTAPDMHHVLDYISDNVFGDLYSRTGIGRPMRELLTLSMLVALGGCESQLRSHIAANINVGNSRAKMVTCVTQLLPIIGYPRTLNGLRVIAETATD</sequence>
<dbReference type="AlphaFoldDB" id="A0A5C5UNL2"/>
<dbReference type="PANTHER" id="PTHR33570">
    <property type="entry name" value="4-CARBOXYMUCONOLACTONE DECARBOXYLASE FAMILY PROTEIN"/>
    <property type="match status" value="1"/>
</dbReference>
<comment type="caution">
    <text evidence="2">The sequence shown here is derived from an EMBL/GenBank/DDBJ whole genome shotgun (WGS) entry which is preliminary data.</text>
</comment>
<dbReference type="OrthoDB" id="9802489at2"/>
<gene>
    <name evidence="2" type="ORF">FRX94_03805</name>
</gene>
<dbReference type="SUPFAM" id="SSF69118">
    <property type="entry name" value="AhpD-like"/>
    <property type="match status" value="1"/>
</dbReference>
<proteinExistence type="predicted"/>
<evidence type="ECO:0000313" key="2">
    <source>
        <dbReference type="EMBL" id="TWT26975.1"/>
    </source>
</evidence>
<organism evidence="2 3">
    <name type="scientific">Corynebacterium canis</name>
    <dbReference type="NCBI Taxonomy" id="679663"/>
    <lineage>
        <taxon>Bacteria</taxon>
        <taxon>Bacillati</taxon>
        <taxon>Actinomycetota</taxon>
        <taxon>Actinomycetes</taxon>
        <taxon>Mycobacteriales</taxon>
        <taxon>Corynebacteriaceae</taxon>
        <taxon>Corynebacterium</taxon>
    </lineage>
</organism>
<feature type="domain" description="Carboxymuconolactone decarboxylase-like" evidence="1">
    <location>
        <begin position="167"/>
        <end position="247"/>
    </location>
</feature>
<protein>
    <submittedName>
        <fullName evidence="2">Carboxymuconolactone decarboxylase</fullName>
    </submittedName>
</protein>
<feature type="domain" description="Carboxymuconolactone decarboxylase-like" evidence="1">
    <location>
        <begin position="27"/>
        <end position="110"/>
    </location>
</feature>
<dbReference type="RefSeq" id="WP_146323793.1">
    <property type="nucleotide sequence ID" value="NZ_BAABLR010000015.1"/>
</dbReference>
<dbReference type="InterPro" id="IPR003779">
    <property type="entry name" value="CMD-like"/>
</dbReference>
<accession>A0A5C5UNL2</accession>
<dbReference type="Gene3D" id="1.20.1290.10">
    <property type="entry name" value="AhpD-like"/>
    <property type="match status" value="1"/>
</dbReference>
<name>A0A5C5UNL2_9CORY</name>
<keyword evidence="3" id="KW-1185">Reference proteome</keyword>
<dbReference type="Proteomes" id="UP000320791">
    <property type="component" value="Unassembled WGS sequence"/>
</dbReference>
<dbReference type="EMBL" id="VOHM01000005">
    <property type="protein sequence ID" value="TWT26975.1"/>
    <property type="molecule type" value="Genomic_DNA"/>
</dbReference>
<dbReference type="PANTHER" id="PTHR33570:SF2">
    <property type="entry name" value="CARBOXYMUCONOLACTONE DECARBOXYLASE-LIKE DOMAIN-CONTAINING PROTEIN"/>
    <property type="match status" value="1"/>
</dbReference>
<reference evidence="2 3" key="1">
    <citation type="submission" date="2019-08" db="EMBL/GenBank/DDBJ databases">
        <authorList>
            <person name="Lei W."/>
        </authorList>
    </citation>
    <scope>NUCLEOTIDE SEQUENCE [LARGE SCALE GENOMIC DNA]</scope>
    <source>
        <strain evidence="2 3">CCUG 58627</strain>
    </source>
</reference>